<protein>
    <recommendedName>
        <fullName evidence="6">CBS domain-containing protein</fullName>
    </recommendedName>
</protein>
<proteinExistence type="predicted"/>
<dbReference type="Proteomes" id="UP000285430">
    <property type="component" value="Unassembled WGS sequence"/>
</dbReference>
<dbReference type="PANTHER" id="PTHR45720">
    <property type="entry name" value="CHLORIDE CHANNEL PROTEIN 2"/>
    <property type="match status" value="1"/>
</dbReference>
<dbReference type="InterPro" id="IPR050970">
    <property type="entry name" value="Cl_channel_volt-gated"/>
</dbReference>
<gene>
    <name evidence="4" type="ORF">DYB37_005984</name>
</gene>
<feature type="non-terminal residue" evidence="4">
    <location>
        <position position="1"/>
    </location>
</feature>
<dbReference type="GO" id="GO:0005247">
    <property type="term" value="F:voltage-gated chloride channel activity"/>
    <property type="evidence" value="ECO:0007669"/>
    <property type="project" value="TreeGrafter"/>
</dbReference>
<dbReference type="PANTHER" id="PTHR45720:SF10">
    <property type="entry name" value="CHLORIDE CHANNEL PROTEIN 2"/>
    <property type="match status" value="1"/>
</dbReference>
<evidence type="ECO:0008006" key="6">
    <source>
        <dbReference type="Google" id="ProtNLM"/>
    </source>
</evidence>
<organism evidence="4 5">
    <name type="scientific">Aphanomyces astaci</name>
    <name type="common">Crayfish plague agent</name>
    <dbReference type="NCBI Taxonomy" id="112090"/>
    <lineage>
        <taxon>Eukaryota</taxon>
        <taxon>Sar</taxon>
        <taxon>Stramenopiles</taxon>
        <taxon>Oomycota</taxon>
        <taxon>Saprolegniomycetes</taxon>
        <taxon>Saprolegniales</taxon>
        <taxon>Verrucalvaceae</taxon>
        <taxon>Aphanomyces</taxon>
    </lineage>
</organism>
<accession>A0A418ERF8</accession>
<evidence type="ECO:0000256" key="1">
    <source>
        <dbReference type="ARBA" id="ARBA00022448"/>
    </source>
</evidence>
<keyword evidence="3" id="KW-0868">Chloride</keyword>
<comment type="caution">
    <text evidence="4">The sequence shown here is derived from an EMBL/GenBank/DDBJ whole genome shotgun (WGS) entry which is preliminary data.</text>
</comment>
<reference evidence="4 5" key="1">
    <citation type="submission" date="2018-08" db="EMBL/GenBank/DDBJ databases">
        <title>Aphanomyces genome sequencing and annotation.</title>
        <authorList>
            <person name="Minardi D."/>
            <person name="Oidtmann B."/>
            <person name="Van Der Giezen M."/>
            <person name="Studholme D.J."/>
        </authorList>
    </citation>
    <scope>NUCLEOTIDE SEQUENCE [LARGE SCALE GENOMIC DNA]</scope>
    <source>
        <strain evidence="4 5">Da</strain>
    </source>
</reference>
<name>A0A418ERF8_APHAT</name>
<keyword evidence="1" id="KW-0813">Transport</keyword>
<evidence type="ECO:0000256" key="2">
    <source>
        <dbReference type="ARBA" id="ARBA00023065"/>
    </source>
</evidence>
<dbReference type="VEuPathDB" id="FungiDB:H257_00018"/>
<dbReference type="InterPro" id="IPR046342">
    <property type="entry name" value="CBS_dom_sf"/>
</dbReference>
<evidence type="ECO:0000313" key="4">
    <source>
        <dbReference type="EMBL" id="RHZ17533.1"/>
    </source>
</evidence>
<sequence length="163" mass="18490">TVDKIDFLSADVSYRKAQDMLTSSQEPVFPIVDNTEFMHLIGAVTRSRLKEAIDYCKLKSEALAQVLMNPSPFQVVEMTTMQRVDAVFRMLKLNNAYVTQAGRLVGVVSRARLMRFLGTATKYRIPGVLRHLSHIFCNVYPDEKHDDANLKNEPNADDYVPIP</sequence>
<dbReference type="EMBL" id="QUTH01003755">
    <property type="protein sequence ID" value="RHZ17533.1"/>
    <property type="molecule type" value="Genomic_DNA"/>
</dbReference>
<keyword evidence="2" id="KW-0406">Ion transport</keyword>
<dbReference type="SUPFAM" id="SSF54631">
    <property type="entry name" value="CBS-domain pair"/>
    <property type="match status" value="1"/>
</dbReference>
<evidence type="ECO:0000313" key="5">
    <source>
        <dbReference type="Proteomes" id="UP000285430"/>
    </source>
</evidence>
<dbReference type="Gene3D" id="3.10.580.10">
    <property type="entry name" value="CBS-domain"/>
    <property type="match status" value="2"/>
</dbReference>
<evidence type="ECO:0000256" key="3">
    <source>
        <dbReference type="ARBA" id="ARBA00023214"/>
    </source>
</evidence>
<dbReference type="AlphaFoldDB" id="A0A418ERF8"/>